<name>A0ABR3Z8E9_9PEZI</name>
<gene>
    <name evidence="2" type="ORF">Sste5346_004740</name>
</gene>
<dbReference type="EMBL" id="JAWCUI010000023">
    <property type="protein sequence ID" value="KAL1896355.1"/>
    <property type="molecule type" value="Genomic_DNA"/>
</dbReference>
<feature type="region of interest" description="Disordered" evidence="1">
    <location>
        <begin position="42"/>
        <end position="67"/>
    </location>
</feature>
<reference evidence="2 3" key="1">
    <citation type="journal article" date="2024" name="IMA Fungus">
        <title>IMA Genome - F19 : A genome assembly and annotation guide to empower mycologists, including annotated draft genome sequences of Ceratocystis pirilliformis, Diaporthe australafricana, Fusarium ophioides, Paecilomyces lecythidis, and Sporothrix stenoceras.</title>
        <authorList>
            <person name="Aylward J."/>
            <person name="Wilson A.M."/>
            <person name="Visagie C.M."/>
            <person name="Spraker J."/>
            <person name="Barnes I."/>
            <person name="Buitendag C."/>
            <person name="Ceriani C."/>
            <person name="Del Mar Angel L."/>
            <person name="du Plessis D."/>
            <person name="Fuchs T."/>
            <person name="Gasser K."/>
            <person name="Kramer D."/>
            <person name="Li W."/>
            <person name="Munsamy K."/>
            <person name="Piso A."/>
            <person name="Price J.L."/>
            <person name="Sonnekus B."/>
            <person name="Thomas C."/>
            <person name="van der Nest A."/>
            <person name="van Dijk A."/>
            <person name="van Heerden A."/>
            <person name="van Vuuren N."/>
            <person name="Yilmaz N."/>
            <person name="Duong T.A."/>
            <person name="van der Merwe N.A."/>
            <person name="Wingfield M.J."/>
            <person name="Wingfield B.D."/>
        </authorList>
    </citation>
    <scope>NUCLEOTIDE SEQUENCE [LARGE SCALE GENOMIC DNA]</scope>
    <source>
        <strain evidence="2 3">CMW 5346</strain>
    </source>
</reference>
<comment type="caution">
    <text evidence="2">The sequence shown here is derived from an EMBL/GenBank/DDBJ whole genome shotgun (WGS) entry which is preliminary data.</text>
</comment>
<sequence>MSETHVFREECHPGEICPRHRNVMTDNHRNYIKKIYKNLNKTHPDRNWKGIKTAARRPSPKKPTFVG</sequence>
<dbReference type="Proteomes" id="UP001583186">
    <property type="component" value="Unassembled WGS sequence"/>
</dbReference>
<keyword evidence="3" id="KW-1185">Reference proteome</keyword>
<proteinExistence type="predicted"/>
<accession>A0ABR3Z8E9</accession>
<evidence type="ECO:0000256" key="1">
    <source>
        <dbReference type="SAM" id="MobiDB-lite"/>
    </source>
</evidence>
<evidence type="ECO:0000313" key="3">
    <source>
        <dbReference type="Proteomes" id="UP001583186"/>
    </source>
</evidence>
<protein>
    <submittedName>
        <fullName evidence="2">Uncharacterized protein</fullName>
    </submittedName>
</protein>
<evidence type="ECO:0000313" key="2">
    <source>
        <dbReference type="EMBL" id="KAL1896355.1"/>
    </source>
</evidence>
<organism evidence="2 3">
    <name type="scientific">Sporothrix stenoceras</name>
    <dbReference type="NCBI Taxonomy" id="5173"/>
    <lineage>
        <taxon>Eukaryota</taxon>
        <taxon>Fungi</taxon>
        <taxon>Dikarya</taxon>
        <taxon>Ascomycota</taxon>
        <taxon>Pezizomycotina</taxon>
        <taxon>Sordariomycetes</taxon>
        <taxon>Sordariomycetidae</taxon>
        <taxon>Ophiostomatales</taxon>
        <taxon>Ophiostomataceae</taxon>
        <taxon>Sporothrix</taxon>
    </lineage>
</organism>